<evidence type="ECO:0000259" key="8">
    <source>
        <dbReference type="PROSITE" id="PS50928"/>
    </source>
</evidence>
<dbReference type="InterPro" id="IPR000515">
    <property type="entry name" value="MetI-like"/>
</dbReference>
<evidence type="ECO:0000313" key="9">
    <source>
        <dbReference type="EMBL" id="BDZ47978.1"/>
    </source>
</evidence>
<dbReference type="InterPro" id="IPR035906">
    <property type="entry name" value="MetI-like_sf"/>
</dbReference>
<sequence length="119" mass="12745">MFISGLGQVNTEMLEAAEIDGASQSAILWRIVFPVIRPVASVVFLLGIVSAFRLFDQVYVMTSGGPYHASDTIVTYLYSVAFSGNRVGYGNAVGMVLFLILLIIAVVQLKLTRGGAAND</sequence>
<keyword evidence="6 7" id="KW-0472">Membrane</keyword>
<evidence type="ECO:0000256" key="4">
    <source>
        <dbReference type="ARBA" id="ARBA00022692"/>
    </source>
</evidence>
<dbReference type="PANTHER" id="PTHR30193:SF37">
    <property type="entry name" value="INNER MEMBRANE ABC TRANSPORTER PERMEASE PROTEIN YCJO"/>
    <property type="match status" value="1"/>
</dbReference>
<dbReference type="CDD" id="cd06261">
    <property type="entry name" value="TM_PBP2"/>
    <property type="match status" value="1"/>
</dbReference>
<dbReference type="EMBL" id="AP027732">
    <property type="protein sequence ID" value="BDZ47978.1"/>
    <property type="molecule type" value="Genomic_DNA"/>
</dbReference>
<name>A0ABM8GHY1_9MICO</name>
<dbReference type="PROSITE" id="PS50928">
    <property type="entry name" value="ABC_TM1"/>
    <property type="match status" value="1"/>
</dbReference>
<accession>A0ABM8GHY1</accession>
<dbReference type="Pfam" id="PF00528">
    <property type="entry name" value="BPD_transp_1"/>
    <property type="match status" value="1"/>
</dbReference>
<protein>
    <recommendedName>
        <fullName evidence="8">ABC transmembrane type-1 domain-containing protein</fullName>
    </recommendedName>
</protein>
<dbReference type="Proteomes" id="UP001321486">
    <property type="component" value="Chromosome"/>
</dbReference>
<evidence type="ECO:0000256" key="7">
    <source>
        <dbReference type="RuleBase" id="RU363032"/>
    </source>
</evidence>
<comment type="subcellular location">
    <subcellularLocation>
        <location evidence="1 7">Cell membrane</location>
        <topology evidence="1 7">Multi-pass membrane protein</topology>
    </subcellularLocation>
</comment>
<organism evidence="9 10">
    <name type="scientific">Frondihabitans sucicola</name>
    <dbReference type="NCBI Taxonomy" id="1268041"/>
    <lineage>
        <taxon>Bacteria</taxon>
        <taxon>Bacillati</taxon>
        <taxon>Actinomycetota</taxon>
        <taxon>Actinomycetes</taxon>
        <taxon>Micrococcales</taxon>
        <taxon>Microbacteriaceae</taxon>
        <taxon>Frondihabitans</taxon>
    </lineage>
</organism>
<dbReference type="RefSeq" id="WP_286345040.1">
    <property type="nucleotide sequence ID" value="NZ_AP027732.1"/>
</dbReference>
<reference evidence="10" key="1">
    <citation type="journal article" date="2019" name="Int. J. Syst. Evol. Microbiol.">
        <title>The Global Catalogue of Microorganisms (GCM) 10K type strain sequencing project: providing services to taxonomists for standard genome sequencing and annotation.</title>
        <authorList>
            <consortium name="The Broad Institute Genomics Platform"/>
            <consortium name="The Broad Institute Genome Sequencing Center for Infectious Disease"/>
            <person name="Wu L."/>
            <person name="Ma J."/>
        </authorList>
    </citation>
    <scope>NUCLEOTIDE SEQUENCE [LARGE SCALE GENOMIC DNA]</scope>
    <source>
        <strain evidence="10">NBRC 108728</strain>
    </source>
</reference>
<keyword evidence="10" id="KW-1185">Reference proteome</keyword>
<proteinExistence type="inferred from homology"/>
<feature type="domain" description="ABC transmembrane type-1" evidence="8">
    <location>
        <begin position="1"/>
        <end position="108"/>
    </location>
</feature>
<comment type="similarity">
    <text evidence="7">Belongs to the binding-protein-dependent transport system permease family.</text>
</comment>
<dbReference type="PANTHER" id="PTHR30193">
    <property type="entry name" value="ABC TRANSPORTER PERMEASE PROTEIN"/>
    <property type="match status" value="1"/>
</dbReference>
<dbReference type="Gene3D" id="1.10.3720.10">
    <property type="entry name" value="MetI-like"/>
    <property type="match status" value="1"/>
</dbReference>
<evidence type="ECO:0000256" key="6">
    <source>
        <dbReference type="ARBA" id="ARBA00023136"/>
    </source>
</evidence>
<evidence type="ECO:0000256" key="3">
    <source>
        <dbReference type="ARBA" id="ARBA00022475"/>
    </source>
</evidence>
<dbReference type="InterPro" id="IPR051393">
    <property type="entry name" value="ABC_transporter_permease"/>
</dbReference>
<keyword evidence="3" id="KW-1003">Cell membrane</keyword>
<evidence type="ECO:0000256" key="1">
    <source>
        <dbReference type="ARBA" id="ARBA00004651"/>
    </source>
</evidence>
<keyword evidence="2 7" id="KW-0813">Transport</keyword>
<evidence type="ECO:0000256" key="2">
    <source>
        <dbReference type="ARBA" id="ARBA00022448"/>
    </source>
</evidence>
<keyword evidence="5 7" id="KW-1133">Transmembrane helix</keyword>
<evidence type="ECO:0000313" key="10">
    <source>
        <dbReference type="Proteomes" id="UP001321486"/>
    </source>
</evidence>
<dbReference type="SUPFAM" id="SSF161098">
    <property type="entry name" value="MetI-like"/>
    <property type="match status" value="1"/>
</dbReference>
<evidence type="ECO:0000256" key="5">
    <source>
        <dbReference type="ARBA" id="ARBA00022989"/>
    </source>
</evidence>
<gene>
    <name evidence="9" type="ORF">GCM10025867_02190</name>
</gene>
<feature type="transmembrane region" description="Helical" evidence="7">
    <location>
        <begin position="35"/>
        <end position="55"/>
    </location>
</feature>
<keyword evidence="4 7" id="KW-0812">Transmembrane</keyword>
<feature type="transmembrane region" description="Helical" evidence="7">
    <location>
        <begin position="87"/>
        <end position="107"/>
    </location>
</feature>